<name>A0ABX8ZVX2_9SPHN</name>
<feature type="region of interest" description="Disordered" evidence="1">
    <location>
        <begin position="1"/>
        <end position="89"/>
    </location>
</feature>
<dbReference type="EMBL" id="CP081296">
    <property type="protein sequence ID" value="QZD93140.1"/>
    <property type="molecule type" value="Genomic_DNA"/>
</dbReference>
<reference evidence="2 3" key="1">
    <citation type="submission" date="2021-08" db="EMBL/GenBank/DDBJ databases">
        <title>Comparative Genomics Analysis of the Genus Qipengyuania Reveals Extensive Genetic Diversity and Metabolic Versatility, Including the Description of Fifteen Novel Species.</title>
        <authorList>
            <person name="Liu Y."/>
        </authorList>
    </citation>
    <scope>NUCLEOTIDE SEQUENCE [LARGE SCALE GENOMIC DNA]</scope>
    <source>
        <strain evidence="2 3">1NDW3</strain>
    </source>
</reference>
<dbReference type="RefSeq" id="WP_221428828.1">
    <property type="nucleotide sequence ID" value="NZ_CP081296.1"/>
</dbReference>
<proteinExistence type="predicted"/>
<evidence type="ECO:0000256" key="1">
    <source>
        <dbReference type="SAM" id="MobiDB-lite"/>
    </source>
</evidence>
<dbReference type="Proteomes" id="UP000824300">
    <property type="component" value="Chromosome"/>
</dbReference>
<protein>
    <submittedName>
        <fullName evidence="2">Uncharacterized protein</fullName>
    </submittedName>
</protein>
<feature type="compositionally biased region" description="Basic and acidic residues" evidence="1">
    <location>
        <begin position="11"/>
        <end position="28"/>
    </location>
</feature>
<evidence type="ECO:0000313" key="2">
    <source>
        <dbReference type="EMBL" id="QZD93140.1"/>
    </source>
</evidence>
<organism evidence="2 3">
    <name type="scientific">Qipengyuania xiapuensis</name>
    <dbReference type="NCBI Taxonomy" id="2867236"/>
    <lineage>
        <taxon>Bacteria</taxon>
        <taxon>Pseudomonadati</taxon>
        <taxon>Pseudomonadota</taxon>
        <taxon>Alphaproteobacteria</taxon>
        <taxon>Sphingomonadales</taxon>
        <taxon>Erythrobacteraceae</taxon>
        <taxon>Qipengyuania</taxon>
    </lineage>
</organism>
<feature type="compositionally biased region" description="Polar residues" evidence="1">
    <location>
        <begin position="29"/>
        <end position="44"/>
    </location>
</feature>
<sequence length="336" mass="36088">MGFFAYTLSDRLSEEPHLRKDAETERSLSDPQSPTSRTEMNPRQVTLPAVSLAPEEPAKASFASVQAAPIAAQGSKKRDDWRPATLEPSTPRIATRPLQEAPASRLETQADAIMRPLDPPIFSGIQTGPSLANGKLAKESFGPNAAFGGTDAAPLEDMQIEIVIEPEGNSEEAEPSSSRYVRRDYSRTVHVAGVRRDIPIAKSEMIRAQELRDSYRDGIPAVREVRKKMEALKNAHPRGALAKNGIPGQPTGIHTENAMTGKVAQEAVILVEDELAWVQLGALLEIVQRGIAPEEYTSLASSSAAGAFVSPSMLRDAGIDAVYDASTQQLALAATG</sequence>
<keyword evidence="3" id="KW-1185">Reference proteome</keyword>
<evidence type="ECO:0000313" key="3">
    <source>
        <dbReference type="Proteomes" id="UP000824300"/>
    </source>
</evidence>
<accession>A0ABX8ZVX2</accession>
<gene>
    <name evidence="2" type="ORF">K3162_03650</name>
</gene>